<proteinExistence type="predicted"/>
<protein>
    <recommendedName>
        <fullName evidence="2">DUF2961 domain-containing protein</fullName>
    </recommendedName>
</protein>
<dbReference type="InterPro" id="IPR021345">
    <property type="entry name" value="DUF2961"/>
</dbReference>
<dbReference type="AlphaFoldDB" id="A0A0F9CZA2"/>
<dbReference type="Pfam" id="PF11175">
    <property type="entry name" value="DUF2961"/>
    <property type="match status" value="1"/>
</dbReference>
<feature type="non-terminal residue" evidence="1">
    <location>
        <position position="1"/>
    </location>
</feature>
<organism evidence="1">
    <name type="scientific">marine sediment metagenome</name>
    <dbReference type="NCBI Taxonomy" id="412755"/>
    <lineage>
        <taxon>unclassified sequences</taxon>
        <taxon>metagenomes</taxon>
        <taxon>ecological metagenomes</taxon>
    </lineage>
</organism>
<evidence type="ECO:0000313" key="1">
    <source>
        <dbReference type="EMBL" id="KKL10941.1"/>
    </source>
</evidence>
<dbReference type="EMBL" id="LAZR01041855">
    <property type="protein sequence ID" value="KKL10941.1"/>
    <property type="molecule type" value="Genomic_DNA"/>
</dbReference>
<reference evidence="1" key="1">
    <citation type="journal article" date="2015" name="Nature">
        <title>Complex archaea that bridge the gap between prokaryotes and eukaryotes.</title>
        <authorList>
            <person name="Spang A."/>
            <person name="Saw J.H."/>
            <person name="Jorgensen S.L."/>
            <person name="Zaremba-Niedzwiedzka K."/>
            <person name="Martijn J."/>
            <person name="Lind A.E."/>
            <person name="van Eijk R."/>
            <person name="Schleper C."/>
            <person name="Guy L."/>
            <person name="Ettema T.J."/>
        </authorList>
    </citation>
    <scope>NUCLEOTIDE SEQUENCE</scope>
</reference>
<name>A0A0F9CZA2_9ZZZZ</name>
<comment type="caution">
    <text evidence="1">The sequence shown here is derived from an EMBL/GenBank/DDBJ whole genome shotgun (WGS) entry which is preliminary data.</text>
</comment>
<gene>
    <name evidence="1" type="ORF">LCGC14_2550790</name>
</gene>
<evidence type="ECO:0008006" key="2">
    <source>
        <dbReference type="Google" id="ProtNLM"/>
    </source>
</evidence>
<dbReference type="Gene3D" id="2.60.120.1390">
    <property type="match status" value="1"/>
</dbReference>
<accession>A0A0F9CZA2</accession>
<sequence>HIDYEEYPEPEDGLARFHAQWRRENPCKAILAEGVEKLTPENQTGDIGKNLTGKENYVILEAEGRGNYVGCILNVDNIAGGWWGEGDDMIFIDGEKWPPSFHGTGTEEIFGGGACPNVEYSGPYTGFHLISRSDWSGKNSMYRFFVADPIRFQRSIKVTIEHGHANNLANDYSSVAYWYQTESHKEFSPILLSERRVPIVPPEGEELVEKERRIYEVIQKKGGAFFWAKYSKRDREKIISLRGQINEAFDEEEYQKASRFWDDIIKIGRIKVE</sequence>